<dbReference type="EMBL" id="BLXT01008205">
    <property type="protein sequence ID" value="GFO46696.1"/>
    <property type="molecule type" value="Genomic_DNA"/>
</dbReference>
<organism evidence="2 3">
    <name type="scientific">Plakobranchus ocellatus</name>
    <dbReference type="NCBI Taxonomy" id="259542"/>
    <lineage>
        <taxon>Eukaryota</taxon>
        <taxon>Metazoa</taxon>
        <taxon>Spiralia</taxon>
        <taxon>Lophotrochozoa</taxon>
        <taxon>Mollusca</taxon>
        <taxon>Gastropoda</taxon>
        <taxon>Heterobranchia</taxon>
        <taxon>Euthyneura</taxon>
        <taxon>Panpulmonata</taxon>
        <taxon>Sacoglossa</taxon>
        <taxon>Placobranchoidea</taxon>
        <taxon>Plakobranchidae</taxon>
        <taxon>Plakobranchus</taxon>
    </lineage>
</organism>
<sequence length="122" mass="13509">MKFLLTSRLNQDCVENLFSVIRGKGGHRDNPDVGQFTSALQQVMVDSLMVASIRKSCKDDLDIFFFGLQNIALSSSPELATTQTNVYPALNLQENVFLSLLNVQQANVVAYIAGYLCHRIAP</sequence>
<comment type="caution">
    <text evidence="2">The sequence shown here is derived from an EMBL/GenBank/DDBJ whole genome shotgun (WGS) entry which is preliminary data.</text>
</comment>
<dbReference type="Pfam" id="PF21789">
    <property type="entry name" value="TNP-like_RNaseH_C"/>
    <property type="match status" value="1"/>
</dbReference>
<evidence type="ECO:0000259" key="1">
    <source>
        <dbReference type="Pfam" id="PF21789"/>
    </source>
</evidence>
<proteinExistence type="predicted"/>
<dbReference type="Proteomes" id="UP000735302">
    <property type="component" value="Unassembled WGS sequence"/>
</dbReference>
<dbReference type="InterPro" id="IPR048367">
    <property type="entry name" value="TNP-like_RNaseH_C"/>
</dbReference>
<dbReference type="AlphaFoldDB" id="A0AAV4DS89"/>
<gene>
    <name evidence="2" type="ORF">PoB_007320100</name>
</gene>
<reference evidence="2 3" key="1">
    <citation type="journal article" date="2021" name="Elife">
        <title>Chloroplast acquisition without the gene transfer in kleptoplastic sea slugs, Plakobranchus ocellatus.</title>
        <authorList>
            <person name="Maeda T."/>
            <person name="Takahashi S."/>
            <person name="Yoshida T."/>
            <person name="Shimamura S."/>
            <person name="Takaki Y."/>
            <person name="Nagai Y."/>
            <person name="Toyoda A."/>
            <person name="Suzuki Y."/>
            <person name="Arimoto A."/>
            <person name="Ishii H."/>
            <person name="Satoh N."/>
            <person name="Nishiyama T."/>
            <person name="Hasebe M."/>
            <person name="Maruyama T."/>
            <person name="Minagawa J."/>
            <person name="Obokata J."/>
            <person name="Shigenobu S."/>
        </authorList>
    </citation>
    <scope>NUCLEOTIDE SEQUENCE [LARGE SCALE GENOMIC DNA]</scope>
</reference>
<evidence type="ECO:0000313" key="2">
    <source>
        <dbReference type="EMBL" id="GFO46696.1"/>
    </source>
</evidence>
<name>A0AAV4DS89_9GAST</name>
<feature type="domain" description="Transposable element P transposase-like RNase H C-terminal" evidence="1">
    <location>
        <begin position="8"/>
        <end position="39"/>
    </location>
</feature>
<accession>A0AAV4DS89</accession>
<evidence type="ECO:0000313" key="3">
    <source>
        <dbReference type="Proteomes" id="UP000735302"/>
    </source>
</evidence>
<keyword evidence="3" id="KW-1185">Reference proteome</keyword>
<protein>
    <submittedName>
        <fullName evidence="2">THAP domain-containing protein 9</fullName>
    </submittedName>
</protein>